<accession>A0A4U3MCD4</accession>
<proteinExistence type="predicted"/>
<dbReference type="InterPro" id="IPR024996">
    <property type="entry name" value="RNaseH_pPIWI_RE"/>
</dbReference>
<protein>
    <submittedName>
        <fullName evidence="5">DUF3893 domain-containing protein</fullName>
    </submittedName>
</protein>
<dbReference type="AlphaFoldDB" id="A0A4U3MCD4"/>
<sequence length="939" mass="104327">MAYRTIRTGAWQAVNPDASIRAGYRALPFPEHWRAAVLNLCDAGRPKDSEPYRTVPTRRLEGVFQTLLPDLLVLPRSGDDPARPWLLVPDGLPLPPDGPFRTLLNGWLKDLRPEPALRAALVDARRELAANPPTWEPVELELLRCGRTNGGTAEPLDHQYQLAADWVAGRILGLEPFEHQGITLRFRSVPRGASRFERGAELVSQPLEFPGKERSWWYSVVLAITVQTVPFHPLPRFHLHVSLRRWATVVRGSTKRLHIPHRSRTTVLLRPRIPWLPGALRSERFAVARLENDWSRESGGRVAWVDGGPAHMLEDLPLAEPFPDAELLVSDPEAWLTDMRAAVVFGTAMGSHGVKPGFMPHQRSQLTEWAEQALPPELRPVPALNHTALAATTPANRRVQPKPAEKEAEHERGGLRRRVGLAHALGSTTLETRLLWQTSEMRNTLIAGLARLLDLPADADLPTDEIFEQAEPGSPALVQWHTRELTVRLRCLKLTGGLAGDLVFAQQGRRTNALVAEAIKRRRTQTAEFLLADGAGPSPSLALVEIDRRADFSSGDHDPKFALRLGAADAGVLTQFVLVPKKIGREHDSVANAAHRAEMSWDDGLRQLGVRVHPKHTLAQGVPADLGYAAIWMVRKNRSRSNRWAQEQPVAVLVTPEGDGLARVQGWDAAAEDGAGAWVSYPEMLLRLARTVEPERALVSDEEEHQKPISRRDARRERTEEWLQTLLLTLRGRPTLLLAQAQNARQSWTWLQDGVVEQDRIKTGKAPARPLAPDLRLMRLRITEGRETPQWWGVHPKDGYNGIPSHLWVDPECPRVFWSTTPKAGTFKSTAVQADKLGHRRITQGQNLGKEVSDVDKQGWNPGLIELAVLGCHQSEGDAPEALAAAVHQMRQPPDYRDALRLPLPLHLAALAQEYVLPVAAEETGTDGEDDMSQGGELG</sequence>
<dbReference type="Pfam" id="PF13032">
    <property type="entry name" value="RNaseH_pPIWI_RE"/>
    <property type="match status" value="1"/>
</dbReference>
<feature type="domain" description="pPIWI-RE module N-terminal" evidence="3">
    <location>
        <begin position="10"/>
        <end position="425"/>
    </location>
</feature>
<dbReference type="InterPro" id="IPR040496">
    <property type="entry name" value="MID_pPIWI_RE"/>
</dbReference>
<evidence type="ECO:0000259" key="4">
    <source>
        <dbReference type="Pfam" id="PF18157"/>
    </source>
</evidence>
<feature type="domain" description="Prokaryotic pPIWI-RE MID" evidence="4">
    <location>
        <begin position="479"/>
        <end position="616"/>
    </location>
</feature>
<reference evidence="5 6" key="1">
    <citation type="submission" date="2019-04" db="EMBL/GenBank/DDBJ databases">
        <title>Herbidospora sp. NEAU-GS14.nov., a novel actinomycete isolated from soil.</title>
        <authorList>
            <person name="Han L."/>
        </authorList>
    </citation>
    <scope>NUCLEOTIDE SEQUENCE [LARGE SCALE GENOMIC DNA]</scope>
    <source>
        <strain evidence="5 6">NEAU-GS14</strain>
    </source>
</reference>
<evidence type="ECO:0000256" key="1">
    <source>
        <dbReference type="SAM" id="MobiDB-lite"/>
    </source>
</evidence>
<name>A0A4U3MCD4_9ACTN</name>
<evidence type="ECO:0000259" key="3">
    <source>
        <dbReference type="Pfam" id="PF13111"/>
    </source>
</evidence>
<feature type="compositionally biased region" description="Basic and acidic residues" evidence="1">
    <location>
        <begin position="403"/>
        <end position="414"/>
    </location>
</feature>
<dbReference type="Pfam" id="PF18157">
    <property type="entry name" value="MID_pPIWI_RE"/>
    <property type="match status" value="1"/>
</dbReference>
<evidence type="ECO:0000313" key="5">
    <source>
        <dbReference type="EMBL" id="TKK85377.1"/>
    </source>
</evidence>
<feature type="domain" description="pPIWI-RE RNaseH" evidence="2">
    <location>
        <begin position="628"/>
        <end position="918"/>
    </location>
</feature>
<dbReference type="InterPro" id="IPR025085">
    <property type="entry name" value="pPIWI_RE_X"/>
</dbReference>
<evidence type="ECO:0000313" key="6">
    <source>
        <dbReference type="Proteomes" id="UP000308705"/>
    </source>
</evidence>
<gene>
    <name evidence="5" type="ORF">FDA94_26075</name>
</gene>
<dbReference type="EMBL" id="SZQA01000028">
    <property type="protein sequence ID" value="TKK85377.1"/>
    <property type="molecule type" value="Genomic_DNA"/>
</dbReference>
<dbReference type="OrthoDB" id="3199411at2"/>
<evidence type="ECO:0000259" key="2">
    <source>
        <dbReference type="Pfam" id="PF13032"/>
    </source>
</evidence>
<dbReference type="RefSeq" id="WP_137249711.1">
    <property type="nucleotide sequence ID" value="NZ_SZQA01000028.1"/>
</dbReference>
<feature type="region of interest" description="Disordered" evidence="1">
    <location>
        <begin position="390"/>
        <end position="416"/>
    </location>
</feature>
<comment type="caution">
    <text evidence="5">The sequence shown here is derived from an EMBL/GenBank/DDBJ whole genome shotgun (WGS) entry which is preliminary data.</text>
</comment>
<dbReference type="Proteomes" id="UP000308705">
    <property type="component" value="Unassembled WGS sequence"/>
</dbReference>
<keyword evidence="6" id="KW-1185">Reference proteome</keyword>
<organism evidence="5 6">
    <name type="scientific">Herbidospora galbida</name>
    <dbReference type="NCBI Taxonomy" id="2575442"/>
    <lineage>
        <taxon>Bacteria</taxon>
        <taxon>Bacillati</taxon>
        <taxon>Actinomycetota</taxon>
        <taxon>Actinomycetes</taxon>
        <taxon>Streptosporangiales</taxon>
        <taxon>Streptosporangiaceae</taxon>
        <taxon>Herbidospora</taxon>
    </lineage>
</organism>
<dbReference type="Pfam" id="PF13111">
    <property type="entry name" value="pPIWI_RE_X"/>
    <property type="match status" value="1"/>
</dbReference>